<proteinExistence type="predicted"/>
<sequence>MSDHYLNHLREEHARLEAEIEQELRRPVPDQLLVARLKKLKLAAKDRLTAMDRGRDQSSAA</sequence>
<dbReference type="InterPro" id="IPR007420">
    <property type="entry name" value="DUF465"/>
</dbReference>
<evidence type="ECO:0000313" key="1">
    <source>
        <dbReference type="EMBL" id="EZP70653.1"/>
    </source>
</evidence>
<dbReference type="Proteomes" id="UP000024329">
    <property type="component" value="Unassembled WGS sequence"/>
</dbReference>
<dbReference type="InterPro" id="IPR038444">
    <property type="entry name" value="DUF465_sf"/>
</dbReference>
<dbReference type="Gene3D" id="6.10.280.50">
    <property type="match status" value="1"/>
</dbReference>
<organism evidence="1 2">
    <name type="scientific">Novosphingobium resinovorum</name>
    <dbReference type="NCBI Taxonomy" id="158500"/>
    <lineage>
        <taxon>Bacteria</taxon>
        <taxon>Pseudomonadati</taxon>
        <taxon>Pseudomonadota</taxon>
        <taxon>Alphaproteobacteria</taxon>
        <taxon>Sphingomonadales</taxon>
        <taxon>Sphingomonadaceae</taxon>
        <taxon>Novosphingobium</taxon>
    </lineage>
</organism>
<evidence type="ECO:0000313" key="2">
    <source>
        <dbReference type="Proteomes" id="UP000024329"/>
    </source>
</evidence>
<comment type="caution">
    <text evidence="1">The sequence shown here is derived from an EMBL/GenBank/DDBJ whole genome shotgun (WGS) entry which is preliminary data.</text>
</comment>
<reference evidence="1 2" key="1">
    <citation type="submission" date="2014-03" db="EMBL/GenBank/DDBJ databases">
        <title>Whole genome sequence of Novosphingobium resinovorum KF1.</title>
        <authorList>
            <person name="Gan H.M."/>
            <person name="Gan H.Y."/>
            <person name="Chew T.H."/>
            <person name="Savka M.A."/>
        </authorList>
    </citation>
    <scope>NUCLEOTIDE SEQUENCE [LARGE SCALE GENOMIC DNA]</scope>
    <source>
        <strain evidence="1 2">KF1</strain>
    </source>
</reference>
<dbReference type="Pfam" id="PF04325">
    <property type="entry name" value="DUF465"/>
    <property type="match status" value="1"/>
</dbReference>
<dbReference type="eggNOG" id="ENOG50318WU">
    <property type="taxonomic scope" value="Bacteria"/>
</dbReference>
<dbReference type="PATRIC" id="fig|158500.4.peg.5435"/>
<dbReference type="RefSeq" id="WP_011950610.1">
    <property type="nucleotide sequence ID" value="NZ_JFYZ01000065.1"/>
</dbReference>
<accession>A0A031JBP3</accession>
<name>A0A031JBP3_9SPHN</name>
<evidence type="ECO:0008006" key="3">
    <source>
        <dbReference type="Google" id="ProtNLM"/>
    </source>
</evidence>
<gene>
    <name evidence="1" type="ORF">BV97_05362</name>
</gene>
<protein>
    <recommendedName>
        <fullName evidence="3">DUF465 domain-containing protein</fullName>
    </recommendedName>
</protein>
<dbReference type="EMBL" id="JFYZ01000065">
    <property type="protein sequence ID" value="EZP70653.1"/>
    <property type="molecule type" value="Genomic_DNA"/>
</dbReference>
<dbReference type="AlphaFoldDB" id="A0A031JBP3"/>